<dbReference type="Pfam" id="PF08573">
    <property type="entry name" value="SAE2"/>
    <property type="match status" value="1"/>
</dbReference>
<dbReference type="InterPro" id="IPR013882">
    <property type="entry name" value="Ctp1_C"/>
</dbReference>
<feature type="compositionally biased region" description="Polar residues" evidence="4">
    <location>
        <begin position="243"/>
        <end position="252"/>
    </location>
</feature>
<dbReference type="RefSeq" id="XP_007922959.1">
    <property type="nucleotide sequence ID" value="XM_007924768.1"/>
</dbReference>
<protein>
    <recommendedName>
        <fullName evidence="5">DNA endonuclease activator Ctp1 C-terminal domain-containing protein</fullName>
    </recommendedName>
</protein>
<evidence type="ECO:0000256" key="2">
    <source>
        <dbReference type="ARBA" id="ARBA00022763"/>
    </source>
</evidence>
<feature type="region of interest" description="Disordered" evidence="4">
    <location>
        <begin position="342"/>
        <end position="561"/>
    </location>
</feature>
<evidence type="ECO:0000256" key="4">
    <source>
        <dbReference type="SAM" id="MobiDB-lite"/>
    </source>
</evidence>
<dbReference type="STRING" id="383855.M3AL62"/>
<keyword evidence="2" id="KW-0227">DNA damage</keyword>
<feature type="compositionally biased region" description="Polar residues" evidence="4">
    <location>
        <begin position="158"/>
        <end position="177"/>
    </location>
</feature>
<feature type="compositionally biased region" description="Basic residues" evidence="4">
    <location>
        <begin position="532"/>
        <end position="544"/>
    </location>
</feature>
<evidence type="ECO:0000313" key="7">
    <source>
        <dbReference type="Proteomes" id="UP000016932"/>
    </source>
</evidence>
<proteinExistence type="predicted"/>
<dbReference type="VEuPathDB" id="FungiDB:MYCFIDRAFT_171241"/>
<dbReference type="KEGG" id="pfj:MYCFIDRAFT_171241"/>
<feature type="region of interest" description="Disordered" evidence="4">
    <location>
        <begin position="50"/>
        <end position="87"/>
    </location>
</feature>
<feature type="region of interest" description="Disordered" evidence="4">
    <location>
        <begin position="147"/>
        <end position="304"/>
    </location>
</feature>
<dbReference type="Proteomes" id="UP000016932">
    <property type="component" value="Unassembled WGS sequence"/>
</dbReference>
<feature type="compositionally biased region" description="Polar residues" evidence="4">
    <location>
        <begin position="426"/>
        <end position="435"/>
    </location>
</feature>
<keyword evidence="3" id="KW-0539">Nucleus</keyword>
<dbReference type="GO" id="GO:0006281">
    <property type="term" value="P:DNA repair"/>
    <property type="evidence" value="ECO:0007669"/>
    <property type="project" value="InterPro"/>
</dbReference>
<feature type="compositionally biased region" description="Acidic residues" evidence="4">
    <location>
        <begin position="488"/>
        <end position="497"/>
    </location>
</feature>
<evidence type="ECO:0000313" key="6">
    <source>
        <dbReference type="EMBL" id="EME85301.1"/>
    </source>
</evidence>
<feature type="region of interest" description="Disordered" evidence="4">
    <location>
        <begin position="680"/>
        <end position="706"/>
    </location>
</feature>
<dbReference type="AlphaFoldDB" id="M3AL62"/>
<feature type="domain" description="DNA endonuclease activator Ctp1 C-terminal" evidence="5">
    <location>
        <begin position="586"/>
        <end position="695"/>
    </location>
</feature>
<reference evidence="6 7" key="1">
    <citation type="journal article" date="2012" name="PLoS Pathog.">
        <title>Diverse lifestyles and strategies of plant pathogenesis encoded in the genomes of eighteen Dothideomycetes fungi.</title>
        <authorList>
            <person name="Ohm R.A."/>
            <person name="Feau N."/>
            <person name="Henrissat B."/>
            <person name="Schoch C.L."/>
            <person name="Horwitz B.A."/>
            <person name="Barry K.W."/>
            <person name="Condon B.J."/>
            <person name="Copeland A.C."/>
            <person name="Dhillon B."/>
            <person name="Glaser F."/>
            <person name="Hesse C.N."/>
            <person name="Kosti I."/>
            <person name="LaButti K."/>
            <person name="Lindquist E.A."/>
            <person name="Lucas S."/>
            <person name="Salamov A.A."/>
            <person name="Bradshaw R.E."/>
            <person name="Ciuffetti L."/>
            <person name="Hamelin R.C."/>
            <person name="Kema G.H.J."/>
            <person name="Lawrence C."/>
            <person name="Scott J.A."/>
            <person name="Spatafora J.W."/>
            <person name="Turgeon B.G."/>
            <person name="de Wit P.J.G.M."/>
            <person name="Zhong S."/>
            <person name="Goodwin S.B."/>
            <person name="Grigoriev I.V."/>
        </authorList>
    </citation>
    <scope>NUCLEOTIDE SEQUENCE [LARGE SCALE GENOMIC DNA]</scope>
    <source>
        <strain evidence="6 7">CIRAD86</strain>
    </source>
</reference>
<name>M3AL62_PSEFD</name>
<organism evidence="6 7">
    <name type="scientific">Pseudocercospora fijiensis (strain CIRAD86)</name>
    <name type="common">Black leaf streak disease fungus</name>
    <name type="synonym">Mycosphaerella fijiensis</name>
    <dbReference type="NCBI Taxonomy" id="383855"/>
    <lineage>
        <taxon>Eukaryota</taxon>
        <taxon>Fungi</taxon>
        <taxon>Dikarya</taxon>
        <taxon>Ascomycota</taxon>
        <taxon>Pezizomycotina</taxon>
        <taxon>Dothideomycetes</taxon>
        <taxon>Dothideomycetidae</taxon>
        <taxon>Mycosphaerellales</taxon>
        <taxon>Mycosphaerellaceae</taxon>
        <taxon>Pseudocercospora</taxon>
    </lineage>
</organism>
<dbReference type="OrthoDB" id="5801062at2759"/>
<evidence type="ECO:0000256" key="1">
    <source>
        <dbReference type="ARBA" id="ARBA00004123"/>
    </source>
</evidence>
<feature type="compositionally biased region" description="Basic and acidic residues" evidence="4">
    <location>
        <begin position="412"/>
        <end position="421"/>
    </location>
</feature>
<dbReference type="GO" id="GO:0005634">
    <property type="term" value="C:nucleus"/>
    <property type="evidence" value="ECO:0007669"/>
    <property type="project" value="UniProtKB-SubCell"/>
</dbReference>
<evidence type="ECO:0000256" key="3">
    <source>
        <dbReference type="ARBA" id="ARBA00023242"/>
    </source>
</evidence>
<dbReference type="eggNOG" id="ENOG502S92Z">
    <property type="taxonomic scope" value="Eukaryota"/>
</dbReference>
<gene>
    <name evidence="6" type="ORF">MYCFIDRAFT_171241</name>
</gene>
<keyword evidence="7" id="KW-1185">Reference proteome</keyword>
<evidence type="ECO:0000259" key="5">
    <source>
        <dbReference type="Pfam" id="PF08573"/>
    </source>
</evidence>
<feature type="compositionally biased region" description="Basic and acidic residues" evidence="4">
    <location>
        <begin position="178"/>
        <end position="191"/>
    </location>
</feature>
<comment type="subcellular location">
    <subcellularLocation>
        <location evidence="1">Nucleus</location>
    </subcellularLocation>
</comment>
<dbReference type="GeneID" id="19332600"/>
<dbReference type="EMBL" id="KB446556">
    <property type="protein sequence ID" value="EME85301.1"/>
    <property type="molecule type" value="Genomic_DNA"/>
</dbReference>
<accession>M3AL62</accession>
<dbReference type="HOGENOM" id="CLU_360612_0_0_1"/>
<feature type="compositionally biased region" description="Low complexity" evidence="4">
    <location>
        <begin position="465"/>
        <end position="479"/>
    </location>
</feature>
<sequence length="730" mass="81126">MNEDHMSGPPSRWPKMSLQQQLTNAEQSIGRMFIRLENAEKEKAELRAQIESLQKHGPVAQQGGDQPMEYPSPATSSTEEVKATEGRDLKEKYEALGRKYADLQASFASLKSEHDACHQQIEYANMKAEAARTKAIEYKNGAKAWKAYAEHQDRQRKSTTASTSAQTDNERPNSTAKNGDRTENQDARDGAAEACAVGVQGRNHSEQAALNVTGDLPSELPQAHDQTGEDEPPKEPHSPNPRVPSSQTTIVPSSDDDPKQSNEDEPSSDFEPIFVSARCLKRKRGRSTAGTPPRRIKQEHQSPINVIELDSDPVADAGLAHQSSVASIYSDLDRPLIPIITPRRPRRVQDLQVRATSEEAIRQVPRLTRNSSSRSDGGVVDQASRSEPNEAPLHGRTTEPWPQNAGACATERPSRLDRLFDRGTTGPLQQISTNVPIVPRSKGLEAKAKPKNKRTGSASHAILLSEASDISSQISSRPSKAQAVSAVEAEDQLEDMLNEPATERTPNLLKKQPQRNQPAAAPTPLITPVSNIKRKSPLKRRSPLKRTNNSPPRANPEDEPLRLRPVGSLKLEDFKINPQYQGTDFAFADTLRGRDQRRGLHACTRPDCCGGALSKVIAMGGNALSGKTDEQALDMYLGPQWRDMFSKLNSQKRKETLTQAHAHCFAHQYGKHRQAFERRNTPPGFWRTDFPTTQEQEEDREKAREMERRAVEERFREACAGGGRWVFRDE</sequence>